<dbReference type="SUPFAM" id="SSF56672">
    <property type="entry name" value="DNA/RNA polymerases"/>
    <property type="match status" value="1"/>
</dbReference>
<dbReference type="Proteomes" id="UP000325315">
    <property type="component" value="Unassembled WGS sequence"/>
</dbReference>
<dbReference type="OrthoDB" id="1001400at2759"/>
<keyword evidence="1" id="KW-0548">Nucleotidyltransferase</keyword>
<dbReference type="InterPro" id="IPR043128">
    <property type="entry name" value="Rev_trsase/Diguanyl_cyclase"/>
</dbReference>
<keyword evidence="1" id="KW-0695">RNA-directed DNA polymerase</keyword>
<proteinExistence type="predicted"/>
<dbReference type="InterPro" id="IPR043502">
    <property type="entry name" value="DNA/RNA_pol_sf"/>
</dbReference>
<dbReference type="Gene3D" id="3.30.70.270">
    <property type="match status" value="1"/>
</dbReference>
<evidence type="ECO:0000313" key="1">
    <source>
        <dbReference type="EMBL" id="KAA3469921.1"/>
    </source>
</evidence>
<protein>
    <submittedName>
        <fullName evidence="1">Reverse transcriptase</fullName>
    </submittedName>
</protein>
<sequence length="135" mass="15492">MEVGGCVQLNKLTIKYKFPIPIIEELLDELRAAKVFSKLDLRSGYHQIKTWEPDVHKIAFKTHEGHYEFQCSFNFSSPYELSLQALVKEVSAGFFLCYSSVFEHLDRTLETLEGSSSYFEEPTTVCQEKCCFGTS</sequence>
<dbReference type="PANTHER" id="PTHR24559:SF450">
    <property type="entry name" value="RNA-DIRECTED DNA POLYMERASE HOMOLOG"/>
    <property type="match status" value="1"/>
</dbReference>
<gene>
    <name evidence="1" type="ORF">EPI10_015669</name>
</gene>
<dbReference type="InterPro" id="IPR053134">
    <property type="entry name" value="RNA-dir_DNA_polymerase"/>
</dbReference>
<comment type="caution">
    <text evidence="1">The sequence shown here is derived from an EMBL/GenBank/DDBJ whole genome shotgun (WGS) entry which is preliminary data.</text>
</comment>
<dbReference type="GO" id="GO:0003964">
    <property type="term" value="F:RNA-directed DNA polymerase activity"/>
    <property type="evidence" value="ECO:0007669"/>
    <property type="project" value="UniProtKB-KW"/>
</dbReference>
<dbReference type="EMBL" id="SMMG02000006">
    <property type="protein sequence ID" value="KAA3469921.1"/>
    <property type="molecule type" value="Genomic_DNA"/>
</dbReference>
<keyword evidence="2" id="KW-1185">Reference proteome</keyword>
<accession>A0A5B6VLE3</accession>
<organism evidence="1 2">
    <name type="scientific">Gossypium australe</name>
    <dbReference type="NCBI Taxonomy" id="47621"/>
    <lineage>
        <taxon>Eukaryota</taxon>
        <taxon>Viridiplantae</taxon>
        <taxon>Streptophyta</taxon>
        <taxon>Embryophyta</taxon>
        <taxon>Tracheophyta</taxon>
        <taxon>Spermatophyta</taxon>
        <taxon>Magnoliopsida</taxon>
        <taxon>eudicotyledons</taxon>
        <taxon>Gunneridae</taxon>
        <taxon>Pentapetalae</taxon>
        <taxon>rosids</taxon>
        <taxon>malvids</taxon>
        <taxon>Malvales</taxon>
        <taxon>Malvaceae</taxon>
        <taxon>Malvoideae</taxon>
        <taxon>Gossypium</taxon>
    </lineage>
</organism>
<keyword evidence="1" id="KW-0808">Transferase</keyword>
<dbReference type="AlphaFoldDB" id="A0A5B6VLE3"/>
<dbReference type="PANTHER" id="PTHR24559">
    <property type="entry name" value="TRANSPOSON TY3-I GAG-POL POLYPROTEIN"/>
    <property type="match status" value="1"/>
</dbReference>
<evidence type="ECO:0000313" key="2">
    <source>
        <dbReference type="Proteomes" id="UP000325315"/>
    </source>
</evidence>
<name>A0A5B6VLE3_9ROSI</name>
<dbReference type="Gene3D" id="3.10.10.10">
    <property type="entry name" value="HIV Type 1 Reverse Transcriptase, subunit A, domain 1"/>
    <property type="match status" value="1"/>
</dbReference>
<reference evidence="2" key="1">
    <citation type="journal article" date="2019" name="Plant Biotechnol. J.">
        <title>Genome sequencing of the Australian wild diploid species Gossypium australe highlights disease resistance and delayed gland morphogenesis.</title>
        <authorList>
            <person name="Cai Y."/>
            <person name="Cai X."/>
            <person name="Wang Q."/>
            <person name="Wang P."/>
            <person name="Zhang Y."/>
            <person name="Cai C."/>
            <person name="Xu Y."/>
            <person name="Wang K."/>
            <person name="Zhou Z."/>
            <person name="Wang C."/>
            <person name="Geng S."/>
            <person name="Li B."/>
            <person name="Dong Q."/>
            <person name="Hou Y."/>
            <person name="Wang H."/>
            <person name="Ai P."/>
            <person name="Liu Z."/>
            <person name="Yi F."/>
            <person name="Sun M."/>
            <person name="An G."/>
            <person name="Cheng J."/>
            <person name="Zhang Y."/>
            <person name="Shi Q."/>
            <person name="Xie Y."/>
            <person name="Shi X."/>
            <person name="Chang Y."/>
            <person name="Huang F."/>
            <person name="Chen Y."/>
            <person name="Hong S."/>
            <person name="Mi L."/>
            <person name="Sun Q."/>
            <person name="Zhang L."/>
            <person name="Zhou B."/>
            <person name="Peng R."/>
            <person name="Zhang X."/>
            <person name="Liu F."/>
        </authorList>
    </citation>
    <scope>NUCLEOTIDE SEQUENCE [LARGE SCALE GENOMIC DNA]</scope>
    <source>
        <strain evidence="2">cv. PA1801</strain>
    </source>
</reference>